<dbReference type="GeneID" id="18915937"/>
<dbReference type="RefSeq" id="XP_007394553.1">
    <property type="nucleotide sequence ID" value="XM_007394491.1"/>
</dbReference>
<organism evidence="3 4">
    <name type="scientific">Phanerochaete carnosa (strain HHB-10118-sp)</name>
    <name type="common">White-rot fungus</name>
    <name type="synonym">Peniophora carnosa</name>
    <dbReference type="NCBI Taxonomy" id="650164"/>
    <lineage>
        <taxon>Eukaryota</taxon>
        <taxon>Fungi</taxon>
        <taxon>Dikarya</taxon>
        <taxon>Basidiomycota</taxon>
        <taxon>Agaricomycotina</taxon>
        <taxon>Agaricomycetes</taxon>
        <taxon>Polyporales</taxon>
        <taxon>Phanerochaetaceae</taxon>
        <taxon>Phanerochaete</taxon>
    </lineage>
</organism>
<dbReference type="KEGG" id="pco:PHACADRAFT_254001"/>
<evidence type="ECO:0000313" key="4">
    <source>
        <dbReference type="Proteomes" id="UP000008370"/>
    </source>
</evidence>
<gene>
    <name evidence="3" type="ORF">PHACADRAFT_254001</name>
</gene>
<evidence type="ECO:0000256" key="1">
    <source>
        <dbReference type="SAM" id="Coils"/>
    </source>
</evidence>
<protein>
    <submittedName>
        <fullName evidence="3">Uncharacterized protein</fullName>
    </submittedName>
</protein>
<keyword evidence="4" id="KW-1185">Reference proteome</keyword>
<dbReference type="InParanoid" id="K5X1Q8"/>
<reference evidence="3 4" key="1">
    <citation type="journal article" date="2012" name="BMC Genomics">
        <title>Comparative genomics of the white-rot fungi, Phanerochaete carnosa and P. chrysosporium, to elucidate the genetic basis of the distinct wood types they colonize.</title>
        <authorList>
            <person name="Suzuki H."/>
            <person name="MacDonald J."/>
            <person name="Syed K."/>
            <person name="Salamov A."/>
            <person name="Hori C."/>
            <person name="Aerts A."/>
            <person name="Henrissat B."/>
            <person name="Wiebenga A."/>
            <person name="vanKuyk P.A."/>
            <person name="Barry K."/>
            <person name="Lindquist E."/>
            <person name="LaButti K."/>
            <person name="Lapidus A."/>
            <person name="Lucas S."/>
            <person name="Coutinho P."/>
            <person name="Gong Y."/>
            <person name="Samejima M."/>
            <person name="Mahadevan R."/>
            <person name="Abou-Zaid M."/>
            <person name="de Vries R.P."/>
            <person name="Igarashi K."/>
            <person name="Yadav J.S."/>
            <person name="Grigoriev I.V."/>
            <person name="Master E.R."/>
        </authorList>
    </citation>
    <scope>NUCLEOTIDE SEQUENCE [LARGE SCALE GENOMIC DNA]</scope>
    <source>
        <strain evidence="3 4">HHB-10118-sp</strain>
    </source>
</reference>
<dbReference type="AlphaFoldDB" id="K5X1Q8"/>
<dbReference type="EMBL" id="JH930471">
    <property type="protein sequence ID" value="EKM56717.1"/>
    <property type="molecule type" value="Genomic_DNA"/>
</dbReference>
<evidence type="ECO:0000256" key="2">
    <source>
        <dbReference type="SAM" id="MobiDB-lite"/>
    </source>
</evidence>
<dbReference type="OrthoDB" id="3363533at2759"/>
<evidence type="ECO:0000313" key="3">
    <source>
        <dbReference type="EMBL" id="EKM56717.1"/>
    </source>
</evidence>
<proteinExistence type="predicted"/>
<dbReference type="Proteomes" id="UP000008370">
    <property type="component" value="Unassembled WGS sequence"/>
</dbReference>
<keyword evidence="1" id="KW-0175">Coiled coil</keyword>
<sequence length="209" mass="23757">MRRSQSVRNQHRPAVMVGSDDLGVVKEDEQNLEEILRAHLLEKDKENDKLRTQIAQLKSQLAERPSLEAIDALKKEYMNLEILLDGTQRENERCMAELESRKQREKALESQLAKLAGPNWQDNLDISSTTTVPARGHTRSGSISKLQPVLDPSPSDAQPSKAFVEQVRLLVLGMEQRLQNREEKLMKSIEKAEAEGAKFEELKRHVVAQ</sequence>
<name>K5X1Q8_PHACS</name>
<feature type="region of interest" description="Disordered" evidence="2">
    <location>
        <begin position="131"/>
        <end position="158"/>
    </location>
</feature>
<accession>K5X1Q8</accession>
<feature type="coiled-coil region" evidence="1">
    <location>
        <begin position="40"/>
        <end position="104"/>
    </location>
</feature>
<dbReference type="HOGENOM" id="CLU_084561_0_0_1"/>